<gene>
    <name evidence="9" type="primary">flgK</name>
    <name evidence="9" type="ORF">H9651_07335</name>
</gene>
<evidence type="ECO:0000256" key="3">
    <source>
        <dbReference type="ARBA" id="ARBA00009677"/>
    </source>
</evidence>
<evidence type="ECO:0000313" key="9">
    <source>
        <dbReference type="EMBL" id="MBD7957448.1"/>
    </source>
</evidence>
<dbReference type="Proteomes" id="UP000648352">
    <property type="component" value="Unassembled WGS sequence"/>
</dbReference>
<keyword evidence="9" id="KW-0969">Cilium</keyword>
<protein>
    <recommendedName>
        <fullName evidence="4">Flagellar hook-associated protein 1</fullName>
    </recommendedName>
</protein>
<dbReference type="EMBL" id="JACSQP010000004">
    <property type="protein sequence ID" value="MBD7957448.1"/>
    <property type="molecule type" value="Genomic_DNA"/>
</dbReference>
<evidence type="ECO:0000259" key="8">
    <source>
        <dbReference type="Pfam" id="PF22638"/>
    </source>
</evidence>
<dbReference type="InterPro" id="IPR010930">
    <property type="entry name" value="Flg_bb/hook_C_dom"/>
</dbReference>
<accession>A0ABR8S1V1</accession>
<feature type="domain" description="Flagellar hook-associated protein FlgK helical" evidence="8">
    <location>
        <begin position="103"/>
        <end position="333"/>
    </location>
</feature>
<evidence type="ECO:0000256" key="5">
    <source>
        <dbReference type="ARBA" id="ARBA00022525"/>
    </source>
</evidence>
<dbReference type="PANTHER" id="PTHR30033">
    <property type="entry name" value="FLAGELLAR HOOK-ASSOCIATED PROTEIN 1"/>
    <property type="match status" value="1"/>
</dbReference>
<dbReference type="InterPro" id="IPR053927">
    <property type="entry name" value="FlgK_helical"/>
</dbReference>
<keyword evidence="9" id="KW-0966">Cell projection</keyword>
<name>A0ABR8S1V1_9MICO</name>
<sequence length="467" mass="45961">MSTFSGLGAASSALAAARRGMDLVGQNIANQTTQGYTRQRLETSAVGAVAAMGRFSVGAQPGQGVSVDGISRLGDAVLDARVRDTLASSGYWSTKASAAVAAEAALAEPTKNGLADRLSGFWSAWQDVSNTPDSTAAAAVVLTGAATLVAQIADGYRSVASQWSSARSSADSMVTQLNSAADQIAELNGAIRVATASGGVPNDLIDRRNLLAQTVSRLSGAAGTLEADGTMTLRIDGNALVSGATARHVTIAGPASIEAGAATTLAWQGGPAVAMASGELGGVLSVLAPAGEGGVLAGLAESHNALASALAAAVNAQHRAGVTASGAAGGDFFAIAAGGPAALSLSVVPTGRDGLALAAPAAGALDSSNADALAGIGDRADGPDALWADVVSRFAVATAADIGRATRAESGAVSAVAAQQSVAGVDNDEETLNLLTYQTAYQAAARVITAVDEALDILINRTGVVGR</sequence>
<dbReference type="NCBIfam" id="TIGR02492">
    <property type="entry name" value="flgK_ends"/>
    <property type="match status" value="1"/>
</dbReference>
<organism evidence="9 10">
    <name type="scientific">Microbacterium pullorum</name>
    <dbReference type="NCBI Taxonomy" id="2762236"/>
    <lineage>
        <taxon>Bacteria</taxon>
        <taxon>Bacillati</taxon>
        <taxon>Actinomycetota</taxon>
        <taxon>Actinomycetes</taxon>
        <taxon>Micrococcales</taxon>
        <taxon>Microbacteriaceae</taxon>
        <taxon>Microbacterium</taxon>
    </lineage>
</organism>
<comment type="similarity">
    <text evidence="3">Belongs to the flagella basal body rod proteins family.</text>
</comment>
<dbReference type="PANTHER" id="PTHR30033:SF1">
    <property type="entry name" value="FLAGELLAR HOOK-ASSOCIATED PROTEIN 1"/>
    <property type="match status" value="1"/>
</dbReference>
<evidence type="ECO:0000256" key="2">
    <source>
        <dbReference type="ARBA" id="ARBA00004613"/>
    </source>
</evidence>
<comment type="caution">
    <text evidence="9">The sequence shown here is derived from an EMBL/GenBank/DDBJ whole genome shotgun (WGS) entry which is preliminary data.</text>
</comment>
<evidence type="ECO:0000256" key="1">
    <source>
        <dbReference type="ARBA" id="ARBA00004365"/>
    </source>
</evidence>
<dbReference type="Pfam" id="PF06429">
    <property type="entry name" value="Flg_bbr_C"/>
    <property type="match status" value="1"/>
</dbReference>
<comment type="subcellular location">
    <subcellularLocation>
        <location evidence="1">Bacterial flagellum</location>
    </subcellularLocation>
    <subcellularLocation>
        <location evidence="2">Secreted</location>
    </subcellularLocation>
</comment>
<dbReference type="SUPFAM" id="SSF64518">
    <property type="entry name" value="Phase 1 flagellin"/>
    <property type="match status" value="1"/>
</dbReference>
<keyword evidence="5" id="KW-0964">Secreted</keyword>
<keyword evidence="6" id="KW-0975">Bacterial flagellum</keyword>
<dbReference type="RefSeq" id="WP_191718652.1">
    <property type="nucleotide sequence ID" value="NZ_JACSQP010000004.1"/>
</dbReference>
<keyword evidence="10" id="KW-1185">Reference proteome</keyword>
<feature type="domain" description="Flagellar basal-body/hook protein C-terminal" evidence="7">
    <location>
        <begin position="423"/>
        <end position="460"/>
    </location>
</feature>
<keyword evidence="9" id="KW-0282">Flagellum</keyword>
<evidence type="ECO:0000256" key="4">
    <source>
        <dbReference type="ARBA" id="ARBA00016244"/>
    </source>
</evidence>
<dbReference type="Pfam" id="PF22638">
    <property type="entry name" value="FlgK_D1"/>
    <property type="match status" value="1"/>
</dbReference>
<proteinExistence type="inferred from homology"/>
<dbReference type="InterPro" id="IPR002371">
    <property type="entry name" value="FlgK"/>
</dbReference>
<evidence type="ECO:0000313" key="10">
    <source>
        <dbReference type="Proteomes" id="UP000648352"/>
    </source>
</evidence>
<evidence type="ECO:0000256" key="6">
    <source>
        <dbReference type="ARBA" id="ARBA00023143"/>
    </source>
</evidence>
<evidence type="ECO:0000259" key="7">
    <source>
        <dbReference type="Pfam" id="PF06429"/>
    </source>
</evidence>
<reference evidence="9 10" key="1">
    <citation type="submission" date="2020-08" db="EMBL/GenBank/DDBJ databases">
        <title>A Genomic Blueprint of the Chicken Gut Microbiome.</title>
        <authorList>
            <person name="Gilroy R."/>
            <person name="Ravi A."/>
            <person name="Getino M."/>
            <person name="Pursley I."/>
            <person name="Horton D.L."/>
            <person name="Alikhan N.-F."/>
            <person name="Baker D."/>
            <person name="Gharbi K."/>
            <person name="Hall N."/>
            <person name="Watson M."/>
            <person name="Adriaenssens E.M."/>
            <person name="Foster-Nyarko E."/>
            <person name="Jarju S."/>
            <person name="Secka A."/>
            <person name="Antonio M."/>
            <person name="Oren A."/>
            <person name="Chaudhuri R."/>
            <person name="La Ragione R.M."/>
            <person name="Hildebrand F."/>
            <person name="Pallen M.J."/>
        </authorList>
    </citation>
    <scope>NUCLEOTIDE SEQUENCE [LARGE SCALE GENOMIC DNA]</scope>
    <source>
        <strain evidence="9 10">Sa4CUA7</strain>
    </source>
</reference>